<evidence type="ECO:0000313" key="2">
    <source>
        <dbReference type="EMBL" id="KAK0707641.1"/>
    </source>
</evidence>
<reference evidence="2" key="1">
    <citation type="submission" date="2023-06" db="EMBL/GenBank/DDBJ databases">
        <title>Genome-scale phylogeny and comparative genomics of the fungal order Sordariales.</title>
        <authorList>
            <consortium name="Lawrence Berkeley National Laboratory"/>
            <person name="Hensen N."/>
            <person name="Bonometti L."/>
            <person name="Westerberg I."/>
            <person name="Brannstrom I.O."/>
            <person name="Guillou S."/>
            <person name="Cros-Aarteil S."/>
            <person name="Calhoun S."/>
            <person name="Haridas S."/>
            <person name="Kuo A."/>
            <person name="Mondo S."/>
            <person name="Pangilinan J."/>
            <person name="Riley R."/>
            <person name="Labutti K."/>
            <person name="Andreopoulos B."/>
            <person name="Lipzen A."/>
            <person name="Chen C."/>
            <person name="Yanf M."/>
            <person name="Daum C."/>
            <person name="Ng V."/>
            <person name="Clum A."/>
            <person name="Steindorff A."/>
            <person name="Ohm R."/>
            <person name="Martin F."/>
            <person name="Silar P."/>
            <person name="Natvig D."/>
            <person name="Lalanne C."/>
            <person name="Gautier V."/>
            <person name="Ament-Velasquez S.L."/>
            <person name="Kruys A."/>
            <person name="Hutchinson M.I."/>
            <person name="Powell A.J."/>
            <person name="Barry K."/>
            <person name="Miller A.N."/>
            <person name="Grigoriev I.V."/>
            <person name="Debuchy R."/>
            <person name="Gladieux P."/>
            <person name="Thoren M.H."/>
            <person name="Johannesson H."/>
        </authorList>
    </citation>
    <scope>NUCLEOTIDE SEQUENCE</scope>
    <source>
        <strain evidence="2">SMH4607-1</strain>
    </source>
</reference>
<organism evidence="2 3">
    <name type="scientific">Lasiosphaeris hirsuta</name>
    <dbReference type="NCBI Taxonomy" id="260670"/>
    <lineage>
        <taxon>Eukaryota</taxon>
        <taxon>Fungi</taxon>
        <taxon>Dikarya</taxon>
        <taxon>Ascomycota</taxon>
        <taxon>Pezizomycotina</taxon>
        <taxon>Sordariomycetes</taxon>
        <taxon>Sordariomycetidae</taxon>
        <taxon>Sordariales</taxon>
        <taxon>Lasiosphaeriaceae</taxon>
        <taxon>Lasiosphaeris</taxon>
    </lineage>
</organism>
<proteinExistence type="predicted"/>
<dbReference type="Proteomes" id="UP001172102">
    <property type="component" value="Unassembled WGS sequence"/>
</dbReference>
<name>A0AA40A1R0_9PEZI</name>
<feature type="region of interest" description="Disordered" evidence="1">
    <location>
        <begin position="143"/>
        <end position="163"/>
    </location>
</feature>
<dbReference type="AlphaFoldDB" id="A0AA40A1R0"/>
<comment type="caution">
    <text evidence="2">The sequence shown here is derived from an EMBL/GenBank/DDBJ whole genome shotgun (WGS) entry which is preliminary data.</text>
</comment>
<evidence type="ECO:0000256" key="1">
    <source>
        <dbReference type="SAM" id="MobiDB-lite"/>
    </source>
</evidence>
<dbReference type="EMBL" id="JAUKUA010000006">
    <property type="protein sequence ID" value="KAK0707641.1"/>
    <property type="molecule type" value="Genomic_DNA"/>
</dbReference>
<evidence type="ECO:0000313" key="3">
    <source>
        <dbReference type="Proteomes" id="UP001172102"/>
    </source>
</evidence>
<feature type="compositionally biased region" description="Basic and acidic residues" evidence="1">
    <location>
        <begin position="143"/>
        <end position="162"/>
    </location>
</feature>
<accession>A0AA40A1R0</accession>
<gene>
    <name evidence="2" type="ORF">B0H67DRAFT_602929</name>
</gene>
<keyword evidence="3" id="KW-1185">Reference proteome</keyword>
<sequence length="286" mass="32258">MQIYSCSHASKFVTSSFAASTSVSTSTSVGSKQGDDPGTVRFTNVQDLFNMIDRTTRDSLTVINVSFDLLTKIDRIREEERRKLRFRYFDTKSQILIITIITTLHEQLHKLLYNEFIGQVRDMGLKKSWIDIGSATLSAQDYVGRRGKEGDSSGGPKPERAGKSAWPIPIIEVGVSQTLAQLRIGMRWWFSISNHEVKIVLLVKFDGTTILLEKWEEEIPVHPGATTMRHSLQHQEPMLQQTITITRDTTTDPISYHVTSGALVLSFRLLFLRDPGPGERDLTFGV</sequence>
<protein>
    <submittedName>
        <fullName evidence="2">Uncharacterized protein</fullName>
    </submittedName>
</protein>